<organism evidence="6 7">
    <name type="scientific">Candidatus Nephthysia bennettiae</name>
    <dbReference type="NCBI Taxonomy" id="3127016"/>
    <lineage>
        <taxon>Bacteria</taxon>
        <taxon>Bacillati</taxon>
        <taxon>Candidatus Dormiibacterota</taxon>
        <taxon>Candidatus Dormibacteria</taxon>
        <taxon>Candidatus Dormibacterales</taxon>
        <taxon>Candidatus Dormibacteraceae</taxon>
        <taxon>Candidatus Nephthysia</taxon>
    </lineage>
</organism>
<evidence type="ECO:0000259" key="5">
    <source>
        <dbReference type="PROSITE" id="PS50893"/>
    </source>
</evidence>
<dbReference type="Pfam" id="PF00005">
    <property type="entry name" value="ABC_tran"/>
    <property type="match status" value="1"/>
</dbReference>
<comment type="similarity">
    <text evidence="1">Belongs to the ABC transporter superfamily.</text>
</comment>
<accession>A0A934K6Z6</accession>
<dbReference type="InterPro" id="IPR027417">
    <property type="entry name" value="P-loop_NTPase"/>
</dbReference>
<dbReference type="InterPro" id="IPR015854">
    <property type="entry name" value="ABC_transpr_LolD-like"/>
</dbReference>
<keyword evidence="3 6" id="KW-0067">ATP-binding</keyword>
<dbReference type="Gene3D" id="3.40.50.300">
    <property type="entry name" value="P-loop containing nucleotide triphosphate hydrolases"/>
    <property type="match status" value="1"/>
</dbReference>
<dbReference type="Proteomes" id="UP000612893">
    <property type="component" value="Unassembled WGS sequence"/>
</dbReference>
<dbReference type="GO" id="GO:0005524">
    <property type="term" value="F:ATP binding"/>
    <property type="evidence" value="ECO:0007669"/>
    <property type="project" value="UniProtKB-KW"/>
</dbReference>
<dbReference type="PANTHER" id="PTHR24220:SF689">
    <property type="entry name" value="LIPOPROTEIN-RELEASING SYSTEM ATP-BINDING PROTEIN LOLD"/>
    <property type="match status" value="1"/>
</dbReference>
<keyword evidence="2" id="KW-0547">Nucleotide-binding</keyword>
<dbReference type="SMART" id="SM00382">
    <property type="entry name" value="AAA"/>
    <property type="match status" value="1"/>
</dbReference>
<proteinExistence type="inferred from homology"/>
<dbReference type="PROSITE" id="PS50893">
    <property type="entry name" value="ABC_TRANSPORTER_2"/>
    <property type="match status" value="1"/>
</dbReference>
<evidence type="ECO:0000313" key="7">
    <source>
        <dbReference type="Proteomes" id="UP000612893"/>
    </source>
</evidence>
<protein>
    <submittedName>
        <fullName evidence="6">ATP-binding cassette domain-containing protein</fullName>
    </submittedName>
</protein>
<sequence>MPTEGDVLVAEELSASAPGGGSRRGGVRRASLRVGRAEVVAILGRSGSGKSALLGLCGGFQKPQAGRVLVAGLDLGELDAAGRESLLRRTVGWVFQSPRLVPVLTAKENVALAMRLAGGHEAEARTLSEAALAAVGLAHRAGQKAANLSRGERQRVALARALVKAPALIIADEPTAQLDSATADEILSLLGEAARSDVAVLFSTHDENEAARADRFLVMDEGVLQEARRARGRRPSMPPRNTRVPPALLERSS</sequence>
<dbReference type="InterPro" id="IPR003593">
    <property type="entry name" value="AAA+_ATPase"/>
</dbReference>
<dbReference type="RefSeq" id="WP_338205852.1">
    <property type="nucleotide sequence ID" value="NZ_JAEKNR010000253.1"/>
</dbReference>
<reference evidence="6" key="1">
    <citation type="submission" date="2020-10" db="EMBL/GenBank/DDBJ databases">
        <title>Ca. Dormibacterota MAGs.</title>
        <authorList>
            <person name="Montgomery K."/>
        </authorList>
    </citation>
    <scope>NUCLEOTIDE SEQUENCE [LARGE SCALE GENOMIC DNA]</scope>
    <source>
        <strain evidence="6">SC8812_S17_10</strain>
    </source>
</reference>
<evidence type="ECO:0000256" key="1">
    <source>
        <dbReference type="ARBA" id="ARBA00005417"/>
    </source>
</evidence>
<dbReference type="SUPFAM" id="SSF52540">
    <property type="entry name" value="P-loop containing nucleoside triphosphate hydrolases"/>
    <property type="match status" value="1"/>
</dbReference>
<gene>
    <name evidence="6" type="ORF">JF922_26290</name>
</gene>
<keyword evidence="7" id="KW-1185">Reference proteome</keyword>
<evidence type="ECO:0000313" key="6">
    <source>
        <dbReference type="EMBL" id="MBJ7601572.1"/>
    </source>
</evidence>
<dbReference type="AlphaFoldDB" id="A0A934K6Z6"/>
<comment type="caution">
    <text evidence="6">The sequence shown here is derived from an EMBL/GenBank/DDBJ whole genome shotgun (WGS) entry which is preliminary data.</text>
</comment>
<feature type="region of interest" description="Disordered" evidence="4">
    <location>
        <begin position="227"/>
        <end position="253"/>
    </location>
</feature>
<feature type="domain" description="ABC transporter" evidence="5">
    <location>
        <begin position="8"/>
        <end position="246"/>
    </location>
</feature>
<evidence type="ECO:0000256" key="3">
    <source>
        <dbReference type="ARBA" id="ARBA00022840"/>
    </source>
</evidence>
<name>A0A934K6Z6_9BACT</name>
<dbReference type="EMBL" id="JAEKNR010000253">
    <property type="protein sequence ID" value="MBJ7601572.1"/>
    <property type="molecule type" value="Genomic_DNA"/>
</dbReference>
<evidence type="ECO:0000256" key="4">
    <source>
        <dbReference type="SAM" id="MobiDB-lite"/>
    </source>
</evidence>
<dbReference type="InterPro" id="IPR003439">
    <property type="entry name" value="ABC_transporter-like_ATP-bd"/>
</dbReference>
<dbReference type="PANTHER" id="PTHR24220">
    <property type="entry name" value="IMPORT ATP-BINDING PROTEIN"/>
    <property type="match status" value="1"/>
</dbReference>
<evidence type="ECO:0000256" key="2">
    <source>
        <dbReference type="ARBA" id="ARBA00022741"/>
    </source>
</evidence>